<dbReference type="Proteomes" id="UP000887159">
    <property type="component" value="Unassembled WGS sequence"/>
</dbReference>
<keyword evidence="2" id="KW-1185">Reference proteome</keyword>
<comment type="caution">
    <text evidence="1">The sequence shown here is derived from an EMBL/GenBank/DDBJ whole genome shotgun (WGS) entry which is preliminary data.</text>
</comment>
<accession>A0A8X6S2E7</accession>
<proteinExistence type="predicted"/>
<dbReference type="EMBL" id="BMAU01021229">
    <property type="protein sequence ID" value="GFY01677.1"/>
    <property type="molecule type" value="Genomic_DNA"/>
</dbReference>
<dbReference type="AlphaFoldDB" id="A0A8X6S2E7"/>
<protein>
    <submittedName>
        <fullName evidence="1">Integrase catalytic domain-containing protein</fullName>
    </submittedName>
</protein>
<dbReference type="PANTHER" id="PTHR38681">
    <property type="entry name" value="RETROVIRUS-RELATED POL POLYPROTEIN FROM TRANSPOSON 412-LIKE PROTEIN-RELATED"/>
    <property type="match status" value="1"/>
</dbReference>
<reference evidence="1" key="1">
    <citation type="submission" date="2020-08" db="EMBL/GenBank/DDBJ databases">
        <title>Multicomponent nature underlies the extraordinary mechanical properties of spider dragline silk.</title>
        <authorList>
            <person name="Kono N."/>
            <person name="Nakamura H."/>
            <person name="Mori M."/>
            <person name="Yoshida Y."/>
            <person name="Ohtoshi R."/>
            <person name="Malay A.D."/>
            <person name="Moran D.A.P."/>
            <person name="Tomita M."/>
            <person name="Numata K."/>
            <person name="Arakawa K."/>
        </authorList>
    </citation>
    <scope>NUCLEOTIDE SEQUENCE</scope>
</reference>
<name>A0A8X6S2E7_TRICX</name>
<evidence type="ECO:0000313" key="2">
    <source>
        <dbReference type="Proteomes" id="UP000887159"/>
    </source>
</evidence>
<gene>
    <name evidence="1" type="primary">AVEN_219752_1</name>
    <name evidence="1" type="ORF">TNCV_2608601</name>
</gene>
<evidence type="ECO:0000313" key="1">
    <source>
        <dbReference type="EMBL" id="GFY01677.1"/>
    </source>
</evidence>
<dbReference type="PANTHER" id="PTHR38681:SF1">
    <property type="entry name" value="RETROVIRUS-RELATED POL POLYPROTEIN FROM TRANSPOSON 412-LIKE PROTEIN"/>
    <property type="match status" value="1"/>
</dbReference>
<sequence>MIETSIISRYADIFVDHLRNTMRNMNPVTTSNHEQAKFYVNLSLKTCSHVFLRVDSGKPPLYEPYTGPHKVFKRTVNILSIDLNSLKSSVSIDRVKLAYLIPSHKDKTPTLPAEKKNFLS</sequence>
<organism evidence="1 2">
    <name type="scientific">Trichonephila clavipes</name>
    <name type="common">Golden silk orbweaver</name>
    <name type="synonym">Nephila clavipes</name>
    <dbReference type="NCBI Taxonomy" id="2585209"/>
    <lineage>
        <taxon>Eukaryota</taxon>
        <taxon>Metazoa</taxon>
        <taxon>Ecdysozoa</taxon>
        <taxon>Arthropoda</taxon>
        <taxon>Chelicerata</taxon>
        <taxon>Arachnida</taxon>
        <taxon>Araneae</taxon>
        <taxon>Araneomorphae</taxon>
        <taxon>Entelegynae</taxon>
        <taxon>Araneoidea</taxon>
        <taxon>Nephilidae</taxon>
        <taxon>Trichonephila</taxon>
    </lineage>
</organism>